<proteinExistence type="predicted"/>
<accession>A0ACD3B2N5</accession>
<organism evidence="1 2">
    <name type="scientific">Pluteus cervinus</name>
    <dbReference type="NCBI Taxonomy" id="181527"/>
    <lineage>
        <taxon>Eukaryota</taxon>
        <taxon>Fungi</taxon>
        <taxon>Dikarya</taxon>
        <taxon>Basidiomycota</taxon>
        <taxon>Agaricomycotina</taxon>
        <taxon>Agaricomycetes</taxon>
        <taxon>Agaricomycetidae</taxon>
        <taxon>Agaricales</taxon>
        <taxon>Pluteineae</taxon>
        <taxon>Pluteaceae</taxon>
        <taxon>Pluteus</taxon>
    </lineage>
</organism>
<protein>
    <submittedName>
        <fullName evidence="1">Uncharacterized protein</fullName>
    </submittedName>
</protein>
<sequence length="214" mass="23764">MCVPDSSLVLGRAILLGLIFVLHGITLVVLSVGLATSESLFQGFPLALSWISLIVVAGFLLHKVARPQAQHRKFRGYFTFIFLFLTGFINFVAFLARLKGNELCQDFAGMKDPCTVGNGMVVASCFTTLFSIAGITMTYVEKVHIPIEKTIITTPIPIQYPRPPPHSHSQELGHRQSKYVRGKFPPWDPSARKLNTVISYSNNSPGFCRSNYQM</sequence>
<keyword evidence="2" id="KW-1185">Reference proteome</keyword>
<evidence type="ECO:0000313" key="1">
    <source>
        <dbReference type="EMBL" id="TFK72548.1"/>
    </source>
</evidence>
<dbReference type="EMBL" id="ML208284">
    <property type="protein sequence ID" value="TFK72548.1"/>
    <property type="molecule type" value="Genomic_DNA"/>
</dbReference>
<dbReference type="Proteomes" id="UP000308600">
    <property type="component" value="Unassembled WGS sequence"/>
</dbReference>
<name>A0ACD3B2N5_9AGAR</name>
<evidence type="ECO:0000313" key="2">
    <source>
        <dbReference type="Proteomes" id="UP000308600"/>
    </source>
</evidence>
<feature type="non-terminal residue" evidence="1">
    <location>
        <position position="214"/>
    </location>
</feature>
<reference evidence="1 2" key="1">
    <citation type="journal article" date="2019" name="Nat. Ecol. Evol.">
        <title>Megaphylogeny resolves global patterns of mushroom evolution.</title>
        <authorList>
            <person name="Varga T."/>
            <person name="Krizsan K."/>
            <person name="Foldi C."/>
            <person name="Dima B."/>
            <person name="Sanchez-Garcia M."/>
            <person name="Sanchez-Ramirez S."/>
            <person name="Szollosi G.J."/>
            <person name="Szarkandi J.G."/>
            <person name="Papp V."/>
            <person name="Albert L."/>
            <person name="Andreopoulos W."/>
            <person name="Angelini C."/>
            <person name="Antonin V."/>
            <person name="Barry K.W."/>
            <person name="Bougher N.L."/>
            <person name="Buchanan P."/>
            <person name="Buyck B."/>
            <person name="Bense V."/>
            <person name="Catcheside P."/>
            <person name="Chovatia M."/>
            <person name="Cooper J."/>
            <person name="Damon W."/>
            <person name="Desjardin D."/>
            <person name="Finy P."/>
            <person name="Geml J."/>
            <person name="Haridas S."/>
            <person name="Hughes K."/>
            <person name="Justo A."/>
            <person name="Karasinski D."/>
            <person name="Kautmanova I."/>
            <person name="Kiss B."/>
            <person name="Kocsube S."/>
            <person name="Kotiranta H."/>
            <person name="LaButti K.M."/>
            <person name="Lechner B.E."/>
            <person name="Liimatainen K."/>
            <person name="Lipzen A."/>
            <person name="Lukacs Z."/>
            <person name="Mihaltcheva S."/>
            <person name="Morgado L.N."/>
            <person name="Niskanen T."/>
            <person name="Noordeloos M.E."/>
            <person name="Ohm R.A."/>
            <person name="Ortiz-Santana B."/>
            <person name="Ovrebo C."/>
            <person name="Racz N."/>
            <person name="Riley R."/>
            <person name="Savchenko A."/>
            <person name="Shiryaev A."/>
            <person name="Soop K."/>
            <person name="Spirin V."/>
            <person name="Szebenyi C."/>
            <person name="Tomsovsky M."/>
            <person name="Tulloss R.E."/>
            <person name="Uehling J."/>
            <person name="Grigoriev I.V."/>
            <person name="Vagvolgyi C."/>
            <person name="Papp T."/>
            <person name="Martin F.M."/>
            <person name="Miettinen O."/>
            <person name="Hibbett D.S."/>
            <person name="Nagy L.G."/>
        </authorList>
    </citation>
    <scope>NUCLEOTIDE SEQUENCE [LARGE SCALE GENOMIC DNA]</scope>
    <source>
        <strain evidence="1 2">NL-1719</strain>
    </source>
</reference>
<gene>
    <name evidence="1" type="ORF">BDN72DRAFT_836116</name>
</gene>